<evidence type="ECO:0000256" key="3">
    <source>
        <dbReference type="ARBA" id="ARBA00022692"/>
    </source>
</evidence>
<evidence type="ECO:0000256" key="6">
    <source>
        <dbReference type="SAM" id="Phobius"/>
    </source>
</evidence>
<dbReference type="PANTHER" id="PTHR13353:SF5">
    <property type="entry name" value="TRANSMEMBRANE PROTEIN 19"/>
    <property type="match status" value="1"/>
</dbReference>
<keyword evidence="3 6" id="KW-0812">Transmembrane</keyword>
<dbReference type="PANTHER" id="PTHR13353">
    <property type="entry name" value="TRANSMEMBRANE PROTEIN 19"/>
    <property type="match status" value="1"/>
</dbReference>
<evidence type="ECO:0000256" key="2">
    <source>
        <dbReference type="ARBA" id="ARBA00009012"/>
    </source>
</evidence>
<dbReference type="InterPro" id="IPR002794">
    <property type="entry name" value="DUF92_TMEM19"/>
</dbReference>
<comment type="subcellular location">
    <subcellularLocation>
        <location evidence="1">Membrane</location>
        <topology evidence="1">Multi-pass membrane protein</topology>
    </subcellularLocation>
</comment>
<comment type="caution">
    <text evidence="7">The sequence shown here is derived from an EMBL/GenBank/DDBJ whole genome shotgun (WGS) entry which is preliminary data.</text>
</comment>
<keyword evidence="5 6" id="KW-0472">Membrane</keyword>
<keyword evidence="8" id="KW-1185">Reference proteome</keyword>
<evidence type="ECO:0008006" key="9">
    <source>
        <dbReference type="Google" id="ProtNLM"/>
    </source>
</evidence>
<feature type="transmembrane region" description="Helical" evidence="6">
    <location>
        <begin position="294"/>
        <end position="311"/>
    </location>
</feature>
<accession>A0ABQ3UKC7</accession>
<evidence type="ECO:0000256" key="1">
    <source>
        <dbReference type="ARBA" id="ARBA00004141"/>
    </source>
</evidence>
<name>A0ABQ3UKC7_9CHLR</name>
<proteinExistence type="inferred from homology"/>
<evidence type="ECO:0000313" key="7">
    <source>
        <dbReference type="EMBL" id="GHO52855.1"/>
    </source>
</evidence>
<comment type="similarity">
    <text evidence="2">Belongs to the TMEM19 family.</text>
</comment>
<dbReference type="Proteomes" id="UP000654345">
    <property type="component" value="Unassembled WGS sequence"/>
</dbReference>
<sequence>MFLQACRRTYNRVTGQPRWRACAIKDTIQAPRHQASLSSMLTHRLPRVALGLLLSAGISTLAYRRRSLDRSGVAGAVITGTSTFGLGGNSWGLSLIFFFVSSSLFSHFRAQEKAATAADKFSKGTQRDFAQVMANGGVASLLAGAHAFSSNTQASQALHAGYIGALATANADTWATELGVLSPHAPRLITNGRVTTPGTSGGITPLGTTASAAGALSLGLFSWLMQSRDRFARRLPLIALLSGLTGSLFDSLLGATVQAMYYCPQCAKETERRVHNCGTPTLFLRGSRHINNDTVNFLATLCGSIVAIFLARGTSRTH</sequence>
<protein>
    <recommendedName>
        <fullName evidence="9">DUF92 domain-containing protein</fullName>
    </recommendedName>
</protein>
<dbReference type="Pfam" id="PF01940">
    <property type="entry name" value="DUF92"/>
    <property type="match status" value="1"/>
</dbReference>
<feature type="transmembrane region" description="Helical" evidence="6">
    <location>
        <begin position="237"/>
        <end position="261"/>
    </location>
</feature>
<evidence type="ECO:0000256" key="5">
    <source>
        <dbReference type="ARBA" id="ARBA00023136"/>
    </source>
</evidence>
<gene>
    <name evidence="7" type="ORF">KSB_13300</name>
</gene>
<keyword evidence="4 6" id="KW-1133">Transmembrane helix</keyword>
<organism evidence="7 8">
    <name type="scientific">Ktedonobacter robiniae</name>
    <dbReference type="NCBI Taxonomy" id="2778365"/>
    <lineage>
        <taxon>Bacteria</taxon>
        <taxon>Bacillati</taxon>
        <taxon>Chloroflexota</taxon>
        <taxon>Ktedonobacteria</taxon>
        <taxon>Ktedonobacterales</taxon>
        <taxon>Ktedonobacteraceae</taxon>
        <taxon>Ktedonobacter</taxon>
    </lineage>
</organism>
<evidence type="ECO:0000256" key="4">
    <source>
        <dbReference type="ARBA" id="ARBA00022989"/>
    </source>
</evidence>
<feature type="transmembrane region" description="Helical" evidence="6">
    <location>
        <begin position="203"/>
        <end position="225"/>
    </location>
</feature>
<evidence type="ECO:0000313" key="8">
    <source>
        <dbReference type="Proteomes" id="UP000654345"/>
    </source>
</evidence>
<dbReference type="EMBL" id="BNJG01000001">
    <property type="protein sequence ID" value="GHO52855.1"/>
    <property type="molecule type" value="Genomic_DNA"/>
</dbReference>
<reference evidence="7 8" key="1">
    <citation type="journal article" date="2021" name="Int. J. Syst. Evol. Microbiol.">
        <title>Reticulibacter mediterranei gen. nov., sp. nov., within the new family Reticulibacteraceae fam. nov., and Ktedonospora formicarum gen. nov., sp. nov., Ktedonobacter robiniae sp. nov., Dictyobacter formicarum sp. nov. and Dictyobacter arantiisoli sp. nov., belonging to the class Ktedonobacteria.</title>
        <authorList>
            <person name="Yabe S."/>
            <person name="Zheng Y."/>
            <person name="Wang C.M."/>
            <person name="Sakai Y."/>
            <person name="Abe K."/>
            <person name="Yokota A."/>
            <person name="Donadio S."/>
            <person name="Cavaletti L."/>
            <person name="Monciardini P."/>
        </authorList>
    </citation>
    <scope>NUCLEOTIDE SEQUENCE [LARGE SCALE GENOMIC DNA]</scope>
    <source>
        <strain evidence="7 8">SOSP1-30</strain>
    </source>
</reference>